<dbReference type="SUPFAM" id="SSF54593">
    <property type="entry name" value="Glyoxalase/Bleomycin resistance protein/Dihydroxybiphenyl dioxygenase"/>
    <property type="match status" value="1"/>
</dbReference>
<dbReference type="RefSeq" id="WP_052544183.1">
    <property type="nucleotide sequence ID" value="NZ_CAACXP010000004.1"/>
</dbReference>
<evidence type="ECO:0000313" key="3">
    <source>
        <dbReference type="Proteomes" id="UP000185210"/>
    </source>
</evidence>
<dbReference type="Pfam" id="PF18029">
    <property type="entry name" value="Glyoxalase_6"/>
    <property type="match status" value="1"/>
</dbReference>
<name>A0AB38D322_9MYCO</name>
<sequence length="114" mass="12385">MIRHLSLFYAAADLNRARELFTAALDVEFAAERHLEQTTYLTAELLGGTALELWPAGGRPSRVQLEFEVEDLDVVAERLTDAGFEVRQLSGAVLAVDPAGNTVALISASARQQT</sequence>
<dbReference type="AlphaFoldDB" id="A0AB38D322"/>
<feature type="domain" description="VOC" evidence="1">
    <location>
        <begin position="1"/>
        <end position="114"/>
    </location>
</feature>
<dbReference type="InterPro" id="IPR037523">
    <property type="entry name" value="VOC_core"/>
</dbReference>
<dbReference type="Gene3D" id="3.10.180.10">
    <property type="entry name" value="2,3-Dihydroxybiphenyl 1,2-Dioxygenase, domain 1"/>
    <property type="match status" value="1"/>
</dbReference>
<protein>
    <recommendedName>
        <fullName evidence="1">VOC domain-containing protein</fullName>
    </recommendedName>
</protein>
<proteinExistence type="predicted"/>
<organism evidence="2 3">
    <name type="scientific">Mycobacteroides abscessus subsp. abscessus</name>
    <dbReference type="NCBI Taxonomy" id="1185650"/>
    <lineage>
        <taxon>Bacteria</taxon>
        <taxon>Bacillati</taxon>
        <taxon>Actinomycetota</taxon>
        <taxon>Actinomycetes</taxon>
        <taxon>Mycobacteriales</taxon>
        <taxon>Mycobacteriaceae</taxon>
        <taxon>Mycobacteroides</taxon>
        <taxon>Mycobacteroides abscessus</taxon>
    </lineage>
</organism>
<evidence type="ECO:0000259" key="1">
    <source>
        <dbReference type="PROSITE" id="PS51819"/>
    </source>
</evidence>
<dbReference type="InterPro" id="IPR041581">
    <property type="entry name" value="Glyoxalase_6"/>
</dbReference>
<accession>A0AB38D322</accession>
<gene>
    <name evidence="2" type="ORF">SAMEA2070301_03981</name>
</gene>
<dbReference type="EMBL" id="FSHM01000006">
    <property type="protein sequence ID" value="SIB53480.1"/>
    <property type="molecule type" value="Genomic_DNA"/>
</dbReference>
<dbReference type="InterPro" id="IPR029068">
    <property type="entry name" value="Glyas_Bleomycin-R_OHBP_Dase"/>
</dbReference>
<comment type="caution">
    <text evidence="2">The sequence shown here is derived from an EMBL/GenBank/DDBJ whole genome shotgun (WGS) entry which is preliminary data.</text>
</comment>
<dbReference type="Proteomes" id="UP000185210">
    <property type="component" value="Unassembled WGS sequence"/>
</dbReference>
<reference evidence="2 3" key="1">
    <citation type="submission" date="2016-11" db="EMBL/GenBank/DDBJ databases">
        <authorList>
            <consortium name="Pathogen Informatics"/>
        </authorList>
    </citation>
    <scope>NUCLEOTIDE SEQUENCE [LARGE SCALE GENOMIC DNA]</scope>
    <source>
        <strain evidence="2 3">104</strain>
    </source>
</reference>
<dbReference type="PROSITE" id="PS51819">
    <property type="entry name" value="VOC"/>
    <property type="match status" value="1"/>
</dbReference>
<evidence type="ECO:0000313" key="2">
    <source>
        <dbReference type="EMBL" id="SIB53480.1"/>
    </source>
</evidence>